<dbReference type="AlphaFoldDB" id="A0A0A9XKS2"/>
<name>A0A0A9XKS2_LYGHE</name>
<dbReference type="EMBL" id="GBHO01023358">
    <property type="protein sequence ID" value="JAG20246.1"/>
    <property type="molecule type" value="Transcribed_RNA"/>
</dbReference>
<reference evidence="1" key="2">
    <citation type="submission" date="2014-07" db="EMBL/GenBank/DDBJ databases">
        <authorList>
            <person name="Hull J."/>
        </authorList>
    </citation>
    <scope>NUCLEOTIDE SEQUENCE</scope>
</reference>
<sequence length="112" mass="12577">IVKKVIESLDGVSCMQTDDMQAFSRIISTVGNVVATIKLLNREQYFMNPVLLDKLVEKLSPSLRLQWGEYAVGLGIESITLEHFDTWLQKKEDAVIFTNPTLDFTSGLMPGK</sequence>
<organism evidence="1">
    <name type="scientific">Lygus hesperus</name>
    <name type="common">Western plant bug</name>
    <dbReference type="NCBI Taxonomy" id="30085"/>
    <lineage>
        <taxon>Eukaryota</taxon>
        <taxon>Metazoa</taxon>
        <taxon>Ecdysozoa</taxon>
        <taxon>Arthropoda</taxon>
        <taxon>Hexapoda</taxon>
        <taxon>Insecta</taxon>
        <taxon>Pterygota</taxon>
        <taxon>Neoptera</taxon>
        <taxon>Paraneoptera</taxon>
        <taxon>Hemiptera</taxon>
        <taxon>Heteroptera</taxon>
        <taxon>Panheteroptera</taxon>
        <taxon>Cimicomorpha</taxon>
        <taxon>Miridae</taxon>
        <taxon>Mirini</taxon>
        <taxon>Lygus</taxon>
    </lineage>
</organism>
<evidence type="ECO:0000313" key="1">
    <source>
        <dbReference type="EMBL" id="JAG20246.1"/>
    </source>
</evidence>
<accession>A0A0A9XKS2</accession>
<reference evidence="1" key="1">
    <citation type="journal article" date="2014" name="PLoS ONE">
        <title>Transcriptome-Based Identification of ABC Transporters in the Western Tarnished Plant Bug Lygus hesperus.</title>
        <authorList>
            <person name="Hull J.J."/>
            <person name="Chaney K."/>
            <person name="Geib S.M."/>
            <person name="Fabrick J.A."/>
            <person name="Brent C.S."/>
            <person name="Walsh D."/>
            <person name="Lavine L.C."/>
        </authorList>
    </citation>
    <scope>NUCLEOTIDE SEQUENCE</scope>
</reference>
<gene>
    <name evidence="1" type="primary">MDV049</name>
    <name evidence="1" type="ORF">CM83_105315</name>
</gene>
<proteinExistence type="predicted"/>
<protein>
    <submittedName>
        <fullName evidence="1">Deneddylase</fullName>
    </submittedName>
</protein>
<feature type="non-terminal residue" evidence="1">
    <location>
        <position position="112"/>
    </location>
</feature>
<feature type="non-terminal residue" evidence="1">
    <location>
        <position position="1"/>
    </location>
</feature>